<proteinExistence type="predicted"/>
<reference evidence="3 4" key="1">
    <citation type="journal article" date="2021" name="Int. J. Syst. Evol. Microbiol.">
        <title>Steroidobacter gossypii sp. nov., isolated from soil of cotton cropping field.</title>
        <authorList>
            <person name="Huang R."/>
            <person name="Yang S."/>
            <person name="Zhen C."/>
            <person name="Liu W."/>
        </authorList>
    </citation>
    <scope>NUCLEOTIDE SEQUENCE [LARGE SCALE GENOMIC DNA]</scope>
    <source>
        <strain evidence="3 4">S1-65</strain>
    </source>
</reference>
<name>A0ABS1WWX5_9GAMM</name>
<evidence type="ECO:0000313" key="4">
    <source>
        <dbReference type="Proteomes" id="UP000661077"/>
    </source>
</evidence>
<dbReference type="Proteomes" id="UP000661077">
    <property type="component" value="Unassembled WGS sequence"/>
</dbReference>
<feature type="signal peptide" evidence="1">
    <location>
        <begin position="1"/>
        <end position="26"/>
    </location>
</feature>
<evidence type="ECO:0000256" key="1">
    <source>
        <dbReference type="SAM" id="SignalP"/>
    </source>
</evidence>
<comment type="caution">
    <text evidence="3">The sequence shown here is derived from an EMBL/GenBank/DDBJ whole genome shotgun (WGS) entry which is preliminary data.</text>
</comment>
<sequence>MNRASKLFGGTLLAMSMFAVSLTVHAEDVQVTLSGDQEVPAVTTAAKGEGTISVAADKSVTGKVTTTGVEGVAAHIHLAEPGKNGPPVITLVKSADNTWSTPEGARLTDEQYQAFKAGNLYVNVHSAKHKSGEIRGQLKP</sequence>
<dbReference type="SMART" id="SM00754">
    <property type="entry name" value="CHRD"/>
    <property type="match status" value="1"/>
</dbReference>
<gene>
    <name evidence="3" type="ORF">JM946_12010</name>
</gene>
<dbReference type="InterPro" id="IPR010895">
    <property type="entry name" value="CHRD"/>
</dbReference>
<dbReference type="EMBL" id="JAEVLS010000002">
    <property type="protein sequence ID" value="MBM0105480.1"/>
    <property type="molecule type" value="Genomic_DNA"/>
</dbReference>
<protein>
    <submittedName>
        <fullName evidence="3">CHRD domain-containing protein</fullName>
    </submittedName>
</protein>
<feature type="domain" description="CHRD" evidence="2">
    <location>
        <begin position="25"/>
        <end position="140"/>
    </location>
</feature>
<keyword evidence="4" id="KW-1185">Reference proteome</keyword>
<keyword evidence="1" id="KW-0732">Signal</keyword>
<organism evidence="3 4">
    <name type="scientific">Steroidobacter gossypii</name>
    <dbReference type="NCBI Taxonomy" id="2805490"/>
    <lineage>
        <taxon>Bacteria</taxon>
        <taxon>Pseudomonadati</taxon>
        <taxon>Pseudomonadota</taxon>
        <taxon>Gammaproteobacteria</taxon>
        <taxon>Steroidobacterales</taxon>
        <taxon>Steroidobacteraceae</taxon>
        <taxon>Steroidobacter</taxon>
    </lineage>
</organism>
<evidence type="ECO:0000313" key="3">
    <source>
        <dbReference type="EMBL" id="MBM0105480.1"/>
    </source>
</evidence>
<dbReference type="Pfam" id="PF07452">
    <property type="entry name" value="CHRD"/>
    <property type="match status" value="1"/>
</dbReference>
<dbReference type="RefSeq" id="WP_203167520.1">
    <property type="nucleotide sequence ID" value="NZ_JAEVLS010000002.1"/>
</dbReference>
<evidence type="ECO:0000259" key="2">
    <source>
        <dbReference type="PROSITE" id="PS50933"/>
    </source>
</evidence>
<feature type="chain" id="PRO_5046542886" evidence="1">
    <location>
        <begin position="27"/>
        <end position="140"/>
    </location>
</feature>
<dbReference type="PROSITE" id="PS50933">
    <property type="entry name" value="CHRD"/>
    <property type="match status" value="1"/>
</dbReference>
<accession>A0ABS1WWX5</accession>